<keyword evidence="5" id="KW-1185">Reference proteome</keyword>
<feature type="region of interest" description="Disordered" evidence="2">
    <location>
        <begin position="380"/>
        <end position="415"/>
    </location>
</feature>
<evidence type="ECO:0000259" key="3">
    <source>
        <dbReference type="Pfam" id="PF12802"/>
    </source>
</evidence>
<comment type="similarity">
    <text evidence="1">Belongs to the ROK (NagC/XylR) family.</text>
</comment>
<gene>
    <name evidence="4" type="ORF">JQN70_06490</name>
</gene>
<protein>
    <submittedName>
        <fullName evidence="4">ROK family transcriptional regulator</fullName>
    </submittedName>
</protein>
<dbReference type="InterPro" id="IPR000835">
    <property type="entry name" value="HTH_MarR-typ"/>
</dbReference>
<dbReference type="InterPro" id="IPR043129">
    <property type="entry name" value="ATPase_NBD"/>
</dbReference>
<organism evidence="4 5">
    <name type="scientific">Phycicoccus sonneratiae</name>
    <dbReference type="NCBI Taxonomy" id="2807628"/>
    <lineage>
        <taxon>Bacteria</taxon>
        <taxon>Bacillati</taxon>
        <taxon>Actinomycetota</taxon>
        <taxon>Actinomycetes</taxon>
        <taxon>Micrococcales</taxon>
        <taxon>Intrasporangiaceae</taxon>
        <taxon>Phycicoccus</taxon>
    </lineage>
</organism>
<comment type="caution">
    <text evidence="4">The sequence shown here is derived from an EMBL/GenBank/DDBJ whole genome shotgun (WGS) entry which is preliminary data.</text>
</comment>
<feature type="domain" description="HTH marR-type" evidence="3">
    <location>
        <begin position="19"/>
        <end position="66"/>
    </location>
</feature>
<reference evidence="4" key="1">
    <citation type="submission" date="2021-02" db="EMBL/GenBank/DDBJ databases">
        <title>Phycicoccus sp. MQZ13P-5T, whole genome shotgun sequence.</title>
        <authorList>
            <person name="Tuo L."/>
        </authorList>
    </citation>
    <scope>NUCLEOTIDE SEQUENCE</scope>
    <source>
        <strain evidence="4">MQZ13P-5</strain>
    </source>
</reference>
<dbReference type="InterPro" id="IPR036388">
    <property type="entry name" value="WH-like_DNA-bd_sf"/>
</dbReference>
<feature type="compositionally biased region" description="Low complexity" evidence="2">
    <location>
        <begin position="380"/>
        <end position="389"/>
    </location>
</feature>
<accession>A0ABS2CJF9</accession>
<evidence type="ECO:0000256" key="1">
    <source>
        <dbReference type="ARBA" id="ARBA00006479"/>
    </source>
</evidence>
<evidence type="ECO:0000256" key="2">
    <source>
        <dbReference type="SAM" id="MobiDB-lite"/>
    </source>
</evidence>
<dbReference type="SUPFAM" id="SSF53067">
    <property type="entry name" value="Actin-like ATPase domain"/>
    <property type="match status" value="1"/>
</dbReference>
<dbReference type="PANTHER" id="PTHR18964:SF149">
    <property type="entry name" value="BIFUNCTIONAL UDP-N-ACETYLGLUCOSAMINE 2-EPIMERASE_N-ACETYLMANNOSAMINE KINASE"/>
    <property type="match status" value="1"/>
</dbReference>
<sequence length="415" mass="41888">MTFSTADTPLVRVHNARAALDLLRREAPLSRVEIARRLGTTRPTGSAVVTTLVEVGLVREVPSPAAGGRGALYEPVAEAAHGLALDVGGRVLRLAVTDLSGRVVARRTVEHHGASPRELAEVAVGLRDAALAEAGLAPADLSATVVGVPGVLDPRSHRLTRANPDRAGGPAVADAVTRGLGHEPQVENDINLAALGERASGRAQGVDDFAFLSVGTGVGSGLVLGGALHRGRHGAAGELELSGSEGSAAEHALLRLVAEGREGGTPTSLAADATPADVFEAAAGGDPLATAVLGELAARLARHIGDLARVVDLELVVLGGGIGSRCAGLLDDIETRLHGTVLFPPRLAIASLHGSPVLDGAVSLATASAYAVAIGRLDATSSPAPAADPDTADRDRPGPGSIPAAGAGRRRRRTP</sequence>
<name>A0ABS2CJF9_9MICO</name>
<proteinExistence type="inferred from homology"/>
<dbReference type="Gene3D" id="3.30.420.40">
    <property type="match status" value="3"/>
</dbReference>
<dbReference type="InterPro" id="IPR036390">
    <property type="entry name" value="WH_DNA-bd_sf"/>
</dbReference>
<dbReference type="RefSeq" id="WP_204130504.1">
    <property type="nucleotide sequence ID" value="NZ_JAFDVD010000007.1"/>
</dbReference>
<evidence type="ECO:0000313" key="4">
    <source>
        <dbReference type="EMBL" id="MBM6400025.1"/>
    </source>
</evidence>
<feature type="compositionally biased region" description="Low complexity" evidence="2">
    <location>
        <begin position="398"/>
        <end position="407"/>
    </location>
</feature>
<dbReference type="SUPFAM" id="SSF46785">
    <property type="entry name" value="Winged helix' DNA-binding domain"/>
    <property type="match status" value="1"/>
</dbReference>
<dbReference type="EMBL" id="JAFDVD010000007">
    <property type="protein sequence ID" value="MBM6400025.1"/>
    <property type="molecule type" value="Genomic_DNA"/>
</dbReference>
<dbReference type="Gene3D" id="1.10.10.10">
    <property type="entry name" value="Winged helix-like DNA-binding domain superfamily/Winged helix DNA-binding domain"/>
    <property type="match status" value="1"/>
</dbReference>
<dbReference type="Pfam" id="PF12802">
    <property type="entry name" value="MarR_2"/>
    <property type="match status" value="1"/>
</dbReference>
<evidence type="ECO:0000313" key="5">
    <source>
        <dbReference type="Proteomes" id="UP001430172"/>
    </source>
</evidence>
<dbReference type="Pfam" id="PF00480">
    <property type="entry name" value="ROK"/>
    <property type="match status" value="2"/>
</dbReference>
<dbReference type="PANTHER" id="PTHR18964">
    <property type="entry name" value="ROK (REPRESSOR, ORF, KINASE) FAMILY"/>
    <property type="match status" value="1"/>
</dbReference>
<dbReference type="InterPro" id="IPR000600">
    <property type="entry name" value="ROK"/>
</dbReference>
<dbReference type="Proteomes" id="UP001430172">
    <property type="component" value="Unassembled WGS sequence"/>
</dbReference>